<dbReference type="EMBL" id="LT629749">
    <property type="protein sequence ID" value="SDS89327.1"/>
    <property type="molecule type" value="Genomic_DNA"/>
</dbReference>
<dbReference type="AlphaFoldDB" id="A0A1H1VWS5"/>
<dbReference type="STRING" id="546871.SAMN04488543_2595"/>
<dbReference type="SUPFAM" id="SSF55874">
    <property type="entry name" value="ATPase domain of HSP90 chaperone/DNA topoisomerase II/histidine kinase"/>
    <property type="match status" value="1"/>
</dbReference>
<dbReference type="InterPro" id="IPR004358">
    <property type="entry name" value="Sig_transdc_His_kin-like_C"/>
</dbReference>
<keyword evidence="3" id="KW-0808">Transferase</keyword>
<dbReference type="Gene3D" id="3.30.565.10">
    <property type="entry name" value="Histidine kinase-like ATPase, C-terminal domain"/>
    <property type="match status" value="1"/>
</dbReference>
<feature type="domain" description="Histidine kinase" evidence="6">
    <location>
        <begin position="288"/>
        <end position="459"/>
    </location>
</feature>
<evidence type="ECO:0000259" key="5">
    <source>
        <dbReference type="PROSITE" id="PS50042"/>
    </source>
</evidence>
<dbReference type="PANTHER" id="PTHR43065:SF48">
    <property type="entry name" value="HISTIDINE KINASE"/>
    <property type="match status" value="1"/>
</dbReference>
<dbReference type="RefSeq" id="WP_091413293.1">
    <property type="nucleotide sequence ID" value="NZ_LT629749.1"/>
</dbReference>
<dbReference type="OrthoDB" id="1931120at2"/>
<dbReference type="InterPro" id="IPR014710">
    <property type="entry name" value="RmlC-like_jellyroll"/>
</dbReference>
<keyword evidence="3" id="KW-0418">Kinase</keyword>
<dbReference type="PROSITE" id="PS50109">
    <property type="entry name" value="HIS_KIN"/>
    <property type="match status" value="1"/>
</dbReference>
<dbReference type="PRINTS" id="PR00344">
    <property type="entry name" value="BCTRLSENSOR"/>
</dbReference>
<accession>A0A1H1VWS5</accession>
<protein>
    <recommendedName>
        <fullName evidence="2">histidine kinase</fullName>
        <ecNumber evidence="2">2.7.13.3</ecNumber>
    </recommendedName>
</protein>
<dbReference type="PROSITE" id="PS50042">
    <property type="entry name" value="CNMP_BINDING_3"/>
    <property type="match status" value="1"/>
</dbReference>
<evidence type="ECO:0000313" key="8">
    <source>
        <dbReference type="Proteomes" id="UP000199092"/>
    </source>
</evidence>
<dbReference type="InterPro" id="IPR005467">
    <property type="entry name" value="His_kinase_dom"/>
</dbReference>
<name>A0A1H1VWS5_9ACTN</name>
<dbReference type="SUPFAM" id="SSF51206">
    <property type="entry name" value="cAMP-binding domain-like"/>
    <property type="match status" value="1"/>
</dbReference>
<evidence type="ECO:0000256" key="4">
    <source>
        <dbReference type="ARBA" id="ARBA00023012"/>
    </source>
</evidence>
<dbReference type="Pfam" id="PF02518">
    <property type="entry name" value="HATPase_c"/>
    <property type="match status" value="1"/>
</dbReference>
<dbReference type="InterPro" id="IPR018490">
    <property type="entry name" value="cNMP-bd_dom_sf"/>
</dbReference>
<feature type="domain" description="Cyclic nucleotide-binding" evidence="5">
    <location>
        <begin position="11"/>
        <end position="72"/>
    </location>
</feature>
<dbReference type="EC" id="2.7.13.3" evidence="2"/>
<proteinExistence type="predicted"/>
<gene>
    <name evidence="7" type="ORF">SAMN04488543_2595</name>
</gene>
<dbReference type="Pfam" id="PF00027">
    <property type="entry name" value="cNMP_binding"/>
    <property type="match status" value="1"/>
</dbReference>
<evidence type="ECO:0000313" key="7">
    <source>
        <dbReference type="EMBL" id="SDS89327.1"/>
    </source>
</evidence>
<dbReference type="PANTHER" id="PTHR43065">
    <property type="entry name" value="SENSOR HISTIDINE KINASE"/>
    <property type="match status" value="1"/>
</dbReference>
<evidence type="ECO:0000256" key="3">
    <source>
        <dbReference type="ARBA" id="ARBA00022777"/>
    </source>
</evidence>
<dbReference type="CDD" id="cd00038">
    <property type="entry name" value="CAP_ED"/>
    <property type="match status" value="1"/>
</dbReference>
<comment type="catalytic activity">
    <reaction evidence="1">
        <text>ATP + protein L-histidine = ADP + protein N-phospho-L-histidine.</text>
        <dbReference type="EC" id="2.7.13.3"/>
    </reaction>
</comment>
<dbReference type="Gene3D" id="1.10.287.130">
    <property type="match status" value="1"/>
</dbReference>
<dbReference type="SMART" id="SM00387">
    <property type="entry name" value="HATPase_c"/>
    <property type="match status" value="1"/>
</dbReference>
<dbReference type="Gene3D" id="2.60.120.10">
    <property type="entry name" value="Jelly Rolls"/>
    <property type="match status" value="1"/>
</dbReference>
<dbReference type="GO" id="GO:0000160">
    <property type="term" value="P:phosphorelay signal transduction system"/>
    <property type="evidence" value="ECO:0007669"/>
    <property type="project" value="UniProtKB-KW"/>
</dbReference>
<evidence type="ECO:0000256" key="1">
    <source>
        <dbReference type="ARBA" id="ARBA00000085"/>
    </source>
</evidence>
<evidence type="ECO:0000256" key="2">
    <source>
        <dbReference type="ARBA" id="ARBA00012438"/>
    </source>
</evidence>
<organism evidence="7 8">
    <name type="scientific">Friedmanniella luteola</name>
    <dbReference type="NCBI Taxonomy" id="546871"/>
    <lineage>
        <taxon>Bacteria</taxon>
        <taxon>Bacillati</taxon>
        <taxon>Actinomycetota</taxon>
        <taxon>Actinomycetes</taxon>
        <taxon>Propionibacteriales</taxon>
        <taxon>Nocardioidaceae</taxon>
        <taxon>Friedmanniella</taxon>
    </lineage>
</organism>
<dbReference type="InterPro" id="IPR003594">
    <property type="entry name" value="HATPase_dom"/>
</dbReference>
<dbReference type="GO" id="GO:0004673">
    <property type="term" value="F:protein histidine kinase activity"/>
    <property type="evidence" value="ECO:0007669"/>
    <property type="project" value="UniProtKB-EC"/>
</dbReference>
<keyword evidence="8" id="KW-1185">Reference proteome</keyword>
<reference evidence="7 8" key="1">
    <citation type="submission" date="2016-10" db="EMBL/GenBank/DDBJ databases">
        <authorList>
            <person name="de Groot N.N."/>
        </authorList>
    </citation>
    <scope>NUCLEOTIDE SEQUENCE [LARGE SCALE GENOMIC DNA]</scope>
    <source>
        <strain evidence="7 8">DSM 21741</strain>
    </source>
</reference>
<keyword evidence="4" id="KW-0902">Two-component regulatory system</keyword>
<dbReference type="InterPro" id="IPR000595">
    <property type="entry name" value="cNMP-bd_dom"/>
</dbReference>
<dbReference type="Proteomes" id="UP000199092">
    <property type="component" value="Chromosome I"/>
</dbReference>
<evidence type="ECO:0000259" key="6">
    <source>
        <dbReference type="PROSITE" id="PS50109"/>
    </source>
</evidence>
<dbReference type="SMART" id="SM00100">
    <property type="entry name" value="cNMP"/>
    <property type="match status" value="1"/>
</dbReference>
<dbReference type="InterPro" id="IPR036890">
    <property type="entry name" value="HATPase_C_sf"/>
</dbReference>
<sequence length="462" mass="49147">MDLRDVRPLGLFDGLADAQLQALVSGGAEVRVEPGVVLFHEGQPADAWWVLVDGAVELVRHVGREDTVVGRMDVPGRWAGGFRAWDEHGVYLATGRGVADGRVLRVPAEVLRDLTGAWFPFGGHLIAGLYRTARSIESTARQREALVTLGTLAAGLAHEINNPASAATRAVDALGGASQQLLSALGRLARSQITAEQFTELDRLRLDLESRTPPVDLLALADAEEALTTRLSRRGLSRAWSVGPALAGAGADEAWCERAVAVLDGAALEPGLDWVAATLAVDRLLGEVRESTRRVSELVAAVRSYSQMDRGSLQTVDLRDGLESTLVMLGHKLAGVTVERRYGADVPRVRAFAGELNQVWTNLLDNAVDALGGTGMLGLSTAADGDHVVVEVSDTGTGMPPEVAARAFEPFYTTKEVGRGTGLGLDIVQRIVVERHGGTVTIDSRPGRTVLRVRLPVRGPAS</sequence>